<evidence type="ECO:0008006" key="3">
    <source>
        <dbReference type="Google" id="ProtNLM"/>
    </source>
</evidence>
<evidence type="ECO:0000313" key="1">
    <source>
        <dbReference type="EMBL" id="GAA0557693.1"/>
    </source>
</evidence>
<sequence>MDGWRRRDLWSPLAVAEANAMLRDGAYGLRVEPAPWRLTGPGAGVGLPLGEAPTWADLYRALVRLRRTRRTHDPAWLHRLTRTLSGEVPAAGATRWVAVPPDRLERLTADCGTDLRHFLAPLVASDGSMLFPASGGGLERPDLVVDDNGGVITVRGEAGPPVRLRATDLGGARSQLSNWSALAAAVESDPVLRMHCAAQAVPAALADADSVLLLQGIEPSPRHPGHPGGTVVAGLPALLRPTAGGRAGLLRLVIENRFEHREDELGYFLDHLVRPLLRTFRLALDDHRLALLSLNPDGAGFELSTELQLTGRAVVTDPGEVRPEPTGAEVTAAADGLTRTLDELTAGFAAIGFAGGGHPHAAVRAAVDQVTAEELRFLRPRTAELLAGDHGLRGFAHSVPEDQDRVLKEVLHAVEERTRKRRWKRDLPQPVVVIDLDLCGILPMRRTLDAARAVSGPRPGAPEGILELARPGSLPVLPNFSESAWDNFVDLSGLGRKYPTVDWRQVHAEFFRAFSRPWERLRTDTVNPGLARFVWDVHDGGGRVVFCTGRRERVRAHTEAVLAAAGVPDAALLCMPDDRTRPISELKVEKLRELGDIDVVAVFDDLQRNRVALTEEFTGARAVAVEIPGMATERRPGQPLGDQAPVISTFETVPRRAAPSLSNTHSLEELQIGAMRRNRISRDWAVHLSERETLSLVGSVLADADRSAARTARGARVKFGLDQGEPGFEQVIRALHHVFTRKQFLKGSRSNYRWEDMLRDAGPFVSRDEPLEIVLLGFPVKQCLNRLKAFGPLPDLAELGGLARLRELRQAVSAVYPPGVHFNILTDGRHFRPRPAAITGAYSRKLREYVRLVGIDDCTTVEEIDTVARQRLGPDLPARRAARLARYRAEIYQALQGLDITANPLRTLDGVDHRVSMMDGALGESMRLFREMLMSVVYSVPVTVPAGVDRLTWSTLVYADIYNTADPAVPDEVRRGRAAVLSRAWHTVVRYLATLRVDEELGYEELFPHRVRLTVSAARPGRCGFTYLGGSGLLPWQGTGVLDPRGHVAVDFAIAVLDQGFVPVYSPLLGPRQPLMMVPAQHTRPSASGGLRLDDALAERVRLRRK</sequence>
<dbReference type="EMBL" id="BAAAGS010000075">
    <property type="protein sequence ID" value="GAA0557693.1"/>
    <property type="molecule type" value="Genomic_DNA"/>
</dbReference>
<dbReference type="PANTHER" id="PTHR37285:SF5">
    <property type="entry name" value="SPORE WALL MATURATION PROTEIN DIT1"/>
    <property type="match status" value="1"/>
</dbReference>
<comment type="caution">
    <text evidence="1">The sequence shown here is derived from an EMBL/GenBank/DDBJ whole genome shotgun (WGS) entry which is preliminary data.</text>
</comment>
<proteinExistence type="predicted"/>
<dbReference type="RefSeq" id="WP_011872929.1">
    <property type="nucleotide sequence ID" value="NZ_BAAAGS010000075.1"/>
</dbReference>
<dbReference type="Pfam" id="PF05141">
    <property type="entry name" value="DIT1_PvcA"/>
    <property type="match status" value="1"/>
</dbReference>
<dbReference type="Proteomes" id="UP001500729">
    <property type="component" value="Unassembled WGS sequence"/>
</dbReference>
<gene>
    <name evidence="1" type="ORF">GCM10009533_64030</name>
</gene>
<reference evidence="2" key="1">
    <citation type="journal article" date="2019" name="Int. J. Syst. Evol. Microbiol.">
        <title>The Global Catalogue of Microorganisms (GCM) 10K type strain sequencing project: providing services to taxonomists for standard genome sequencing and annotation.</title>
        <authorList>
            <consortium name="The Broad Institute Genomics Platform"/>
            <consortium name="The Broad Institute Genome Sequencing Center for Infectious Disease"/>
            <person name="Wu L."/>
            <person name="Ma J."/>
        </authorList>
    </citation>
    <scope>NUCLEOTIDE SEQUENCE [LARGE SCALE GENOMIC DNA]</scope>
    <source>
        <strain evidence="2">JCM 10303</strain>
    </source>
</reference>
<dbReference type="InterPro" id="IPR023214">
    <property type="entry name" value="HAD_sf"/>
</dbReference>
<keyword evidence="2" id="KW-1185">Reference proteome</keyword>
<organism evidence="1 2">
    <name type="scientific">Saccharopolyspora erythraea</name>
    <name type="common">Streptomyces erythraeus</name>
    <dbReference type="NCBI Taxonomy" id="1836"/>
    <lineage>
        <taxon>Bacteria</taxon>
        <taxon>Bacillati</taxon>
        <taxon>Actinomycetota</taxon>
        <taxon>Actinomycetes</taxon>
        <taxon>Pseudonocardiales</taxon>
        <taxon>Pseudonocardiaceae</taxon>
        <taxon>Saccharopolyspora</taxon>
    </lineage>
</organism>
<protein>
    <recommendedName>
        <fullName evidence="3">Pyoverdine/dityrosine biosynthesis protein</fullName>
    </recommendedName>
</protein>
<accession>A0ABP3P6P9</accession>
<name>A0ABP3P6P9_SACER</name>
<evidence type="ECO:0000313" key="2">
    <source>
        <dbReference type="Proteomes" id="UP001500729"/>
    </source>
</evidence>
<dbReference type="PANTHER" id="PTHR37285">
    <property type="entry name" value="SPORE WALL MATURATION PROTEIN DIT1"/>
    <property type="match status" value="1"/>
</dbReference>
<dbReference type="Gene3D" id="3.40.50.1000">
    <property type="entry name" value="HAD superfamily/HAD-like"/>
    <property type="match status" value="1"/>
</dbReference>
<dbReference type="InterPro" id="IPR007817">
    <property type="entry name" value="Isocyanide_synthase_DIT1"/>
</dbReference>